<protein>
    <submittedName>
        <fullName evidence="2">Uncharacterized protein</fullName>
    </submittedName>
</protein>
<proteinExistence type="predicted"/>
<organism evidence="2 3">
    <name type="scientific">Phaedon cochleariae</name>
    <name type="common">Mustard beetle</name>
    <dbReference type="NCBI Taxonomy" id="80249"/>
    <lineage>
        <taxon>Eukaryota</taxon>
        <taxon>Metazoa</taxon>
        <taxon>Ecdysozoa</taxon>
        <taxon>Arthropoda</taxon>
        <taxon>Hexapoda</taxon>
        <taxon>Insecta</taxon>
        <taxon>Pterygota</taxon>
        <taxon>Neoptera</taxon>
        <taxon>Endopterygota</taxon>
        <taxon>Coleoptera</taxon>
        <taxon>Polyphaga</taxon>
        <taxon>Cucujiformia</taxon>
        <taxon>Chrysomeloidea</taxon>
        <taxon>Chrysomelidae</taxon>
        <taxon>Chrysomelinae</taxon>
        <taxon>Chrysomelini</taxon>
        <taxon>Phaedon</taxon>
    </lineage>
</organism>
<reference evidence="2" key="1">
    <citation type="submission" date="2022-01" db="EMBL/GenBank/DDBJ databases">
        <authorList>
            <person name="King R."/>
        </authorList>
    </citation>
    <scope>NUCLEOTIDE SEQUENCE</scope>
</reference>
<feature type="region of interest" description="Disordered" evidence="1">
    <location>
        <begin position="159"/>
        <end position="196"/>
    </location>
</feature>
<evidence type="ECO:0000256" key="1">
    <source>
        <dbReference type="SAM" id="MobiDB-lite"/>
    </source>
</evidence>
<dbReference type="OrthoDB" id="6780039at2759"/>
<gene>
    <name evidence="2" type="ORF">PHAECO_LOCUS6998</name>
</gene>
<dbReference type="AlphaFoldDB" id="A0A9N9X370"/>
<evidence type="ECO:0000313" key="2">
    <source>
        <dbReference type="EMBL" id="CAG9820194.1"/>
    </source>
</evidence>
<dbReference type="Proteomes" id="UP001153737">
    <property type="component" value="Chromosome 3"/>
</dbReference>
<name>A0A9N9X370_PHACE</name>
<evidence type="ECO:0000313" key="3">
    <source>
        <dbReference type="Proteomes" id="UP001153737"/>
    </source>
</evidence>
<keyword evidence="3" id="KW-1185">Reference proteome</keyword>
<dbReference type="EMBL" id="OU896709">
    <property type="protein sequence ID" value="CAG9820194.1"/>
    <property type="molecule type" value="Genomic_DNA"/>
</dbReference>
<reference evidence="2" key="2">
    <citation type="submission" date="2022-10" db="EMBL/GenBank/DDBJ databases">
        <authorList>
            <consortium name="ENA_rothamsted_submissions"/>
            <consortium name="culmorum"/>
            <person name="King R."/>
        </authorList>
    </citation>
    <scope>NUCLEOTIDE SEQUENCE</scope>
</reference>
<sequence>MKIVSATGCDTTSAIFNIGKLKPFRRLQQDEALRLRVGVFNSPNATPDDIATAGEMFIMSLYPGKTSDDLGKRRFQMYVEINSWLPANKKFDLAQQPPTSSSSREHSLRVYLQVQEWLGNPLPPTDWGFEKDEEGHLRPVTNRKGTRWCVRTSAGTARGMDVSNTLREEDEDNVDHPDKDLEPIPCTETDVELSLA</sequence>
<accession>A0A9N9X370</accession>